<protein>
    <submittedName>
        <fullName evidence="2">Uncharacterized protein</fullName>
    </submittedName>
</protein>
<dbReference type="Proteomes" id="UP001066276">
    <property type="component" value="Chromosome 2_1"/>
</dbReference>
<feature type="region of interest" description="Disordered" evidence="1">
    <location>
        <begin position="124"/>
        <end position="184"/>
    </location>
</feature>
<comment type="caution">
    <text evidence="2">The sequence shown here is derived from an EMBL/GenBank/DDBJ whole genome shotgun (WGS) entry which is preliminary data.</text>
</comment>
<evidence type="ECO:0000313" key="3">
    <source>
        <dbReference type="Proteomes" id="UP001066276"/>
    </source>
</evidence>
<evidence type="ECO:0000256" key="1">
    <source>
        <dbReference type="SAM" id="MobiDB-lite"/>
    </source>
</evidence>
<feature type="compositionally biased region" description="Basic and acidic residues" evidence="1">
    <location>
        <begin position="151"/>
        <end position="169"/>
    </location>
</feature>
<dbReference type="EMBL" id="JANPWB010000003">
    <property type="protein sequence ID" value="KAJ1197208.1"/>
    <property type="molecule type" value="Genomic_DNA"/>
</dbReference>
<keyword evidence="3" id="KW-1185">Reference proteome</keyword>
<gene>
    <name evidence="2" type="ORF">NDU88_001070</name>
</gene>
<sequence>MPALRGSDPGGVRSKVPDRSGTEDNKPTPEDGQARQGQIALKRTATYAHSGESEEYWEARGKRITGEEILAPLFAFVQVLTDERASLAQKRLYYKSKITSMSDFFLSLIKRRRADHDKRFKQQRGVGALRGNTSPAMPVLRGSDPGGVRSKVPDRSGTEDNKPTPEDGQARQGQIALKKTATYV</sequence>
<dbReference type="AlphaFoldDB" id="A0AAV7V6V2"/>
<feature type="region of interest" description="Disordered" evidence="1">
    <location>
        <begin position="1"/>
        <end position="39"/>
    </location>
</feature>
<organism evidence="2 3">
    <name type="scientific">Pleurodeles waltl</name>
    <name type="common">Iberian ribbed newt</name>
    <dbReference type="NCBI Taxonomy" id="8319"/>
    <lineage>
        <taxon>Eukaryota</taxon>
        <taxon>Metazoa</taxon>
        <taxon>Chordata</taxon>
        <taxon>Craniata</taxon>
        <taxon>Vertebrata</taxon>
        <taxon>Euteleostomi</taxon>
        <taxon>Amphibia</taxon>
        <taxon>Batrachia</taxon>
        <taxon>Caudata</taxon>
        <taxon>Salamandroidea</taxon>
        <taxon>Salamandridae</taxon>
        <taxon>Pleurodelinae</taxon>
        <taxon>Pleurodeles</taxon>
    </lineage>
</organism>
<name>A0AAV7V6V2_PLEWA</name>
<reference evidence="2" key="1">
    <citation type="journal article" date="2022" name="bioRxiv">
        <title>Sequencing and chromosome-scale assembly of the giantPleurodeles waltlgenome.</title>
        <authorList>
            <person name="Brown T."/>
            <person name="Elewa A."/>
            <person name="Iarovenko S."/>
            <person name="Subramanian E."/>
            <person name="Araus A.J."/>
            <person name="Petzold A."/>
            <person name="Susuki M."/>
            <person name="Suzuki K.-i.T."/>
            <person name="Hayashi T."/>
            <person name="Toyoda A."/>
            <person name="Oliveira C."/>
            <person name="Osipova E."/>
            <person name="Leigh N.D."/>
            <person name="Simon A."/>
            <person name="Yun M.H."/>
        </authorList>
    </citation>
    <scope>NUCLEOTIDE SEQUENCE</scope>
    <source>
        <strain evidence="2">20211129_DDA</strain>
        <tissue evidence="2">Liver</tissue>
    </source>
</reference>
<feature type="compositionally biased region" description="Basic and acidic residues" evidence="1">
    <location>
        <begin position="15"/>
        <end position="33"/>
    </location>
</feature>
<proteinExistence type="predicted"/>
<evidence type="ECO:0000313" key="2">
    <source>
        <dbReference type="EMBL" id="KAJ1197208.1"/>
    </source>
</evidence>
<accession>A0AAV7V6V2</accession>